<dbReference type="Pfam" id="PF01156">
    <property type="entry name" value="IU_nuc_hydro"/>
    <property type="match status" value="1"/>
</dbReference>
<dbReference type="SUPFAM" id="SSF53590">
    <property type="entry name" value="Nucleoside hydrolase"/>
    <property type="match status" value="1"/>
</dbReference>
<dbReference type="GO" id="GO:0016787">
    <property type="term" value="F:hydrolase activity"/>
    <property type="evidence" value="ECO:0007669"/>
    <property type="project" value="UniProtKB-KW"/>
</dbReference>
<dbReference type="CDD" id="cd02651">
    <property type="entry name" value="nuc_hydro_IU_UC_XIUA"/>
    <property type="match status" value="1"/>
</dbReference>
<dbReference type="InterPro" id="IPR015910">
    <property type="entry name" value="I/U_nuclsd_hydro_CS"/>
</dbReference>
<comment type="caution">
    <text evidence="4">The sequence shown here is derived from an EMBL/GenBank/DDBJ whole genome shotgun (WGS) entry which is preliminary data.</text>
</comment>
<name>A0ABU0VWQ3_9RHOB</name>
<accession>A0ABU0VWQ3</accession>
<dbReference type="PROSITE" id="PS01247">
    <property type="entry name" value="IUNH"/>
    <property type="match status" value="1"/>
</dbReference>
<protein>
    <submittedName>
        <fullName evidence="4">Nucleoside hydrolase</fullName>
    </submittedName>
</protein>
<keyword evidence="1 4" id="KW-0378">Hydrolase</keyword>
<organism evidence="4 5">
    <name type="scientific">Pseudogemmobacter lacusdianii</name>
    <dbReference type="NCBI Taxonomy" id="3069608"/>
    <lineage>
        <taxon>Bacteria</taxon>
        <taxon>Pseudomonadati</taxon>
        <taxon>Pseudomonadota</taxon>
        <taxon>Alphaproteobacteria</taxon>
        <taxon>Rhodobacterales</taxon>
        <taxon>Paracoccaceae</taxon>
        <taxon>Pseudogemmobacter</taxon>
    </lineage>
</organism>
<keyword evidence="5" id="KW-1185">Reference proteome</keyword>
<evidence type="ECO:0000256" key="1">
    <source>
        <dbReference type="ARBA" id="ARBA00022801"/>
    </source>
</evidence>
<dbReference type="Gene3D" id="3.90.245.10">
    <property type="entry name" value="Ribonucleoside hydrolase-like"/>
    <property type="match status" value="1"/>
</dbReference>
<evidence type="ECO:0000256" key="2">
    <source>
        <dbReference type="ARBA" id="ARBA00023295"/>
    </source>
</evidence>
<dbReference type="PANTHER" id="PTHR12304">
    <property type="entry name" value="INOSINE-URIDINE PREFERRING NUCLEOSIDE HYDROLASE"/>
    <property type="match status" value="1"/>
</dbReference>
<reference evidence="4 5" key="1">
    <citation type="submission" date="2023-08" db="EMBL/GenBank/DDBJ databases">
        <title>Characterization of two Paracoccaceae strains isolated from Phycosphere and proposal of Xinfangfangia lacusdiani sp. nov.</title>
        <authorList>
            <person name="Deng Y."/>
            <person name="Zhang Y.Q."/>
        </authorList>
    </citation>
    <scope>NUCLEOTIDE SEQUENCE [LARGE SCALE GENOMIC DNA]</scope>
    <source>
        <strain evidence="4 5">CPCC 101601</strain>
    </source>
</reference>
<dbReference type="EMBL" id="JAVDBT010000003">
    <property type="protein sequence ID" value="MDQ2065620.1"/>
    <property type="molecule type" value="Genomic_DNA"/>
</dbReference>
<dbReference type="InterPro" id="IPR001910">
    <property type="entry name" value="Inosine/uridine_hydrolase_dom"/>
</dbReference>
<proteinExistence type="predicted"/>
<dbReference type="PANTHER" id="PTHR12304:SF4">
    <property type="entry name" value="URIDINE NUCLEOSIDASE"/>
    <property type="match status" value="1"/>
</dbReference>
<evidence type="ECO:0000259" key="3">
    <source>
        <dbReference type="Pfam" id="PF01156"/>
    </source>
</evidence>
<evidence type="ECO:0000313" key="5">
    <source>
        <dbReference type="Proteomes" id="UP001239680"/>
    </source>
</evidence>
<dbReference type="Proteomes" id="UP001239680">
    <property type="component" value="Unassembled WGS sequence"/>
</dbReference>
<dbReference type="InterPro" id="IPR023186">
    <property type="entry name" value="IUNH"/>
</dbReference>
<sequence length="313" mass="33899">MAAQKIIIDTDPGQDDAVAILLALASPEELEVLGITAVAGNVPLPLTQKNTRILVELSGRPVPVYAGCDAPLQRKLITAEHVHGQTGLDGVPLFEPSHPLEAQHGVDFIIETLRREAPGTVTLCPLGPLTNIAAAFLKAPDIVARVKAIVLMGGAYFEVGNITPAAEFNIYVDPEAADIIFKSGVEIVVMSLDVTHKALTSRDWIEGIRSLGTKVGEAVASWTDFFERFDVEKYGAQGAPLHDPTVIAYVLRPELFSGRKINVEIETQSELTLGMTVADWWGVTDRTPNALFINTIDRDGFYALLTERLARLP</sequence>
<evidence type="ECO:0000313" key="4">
    <source>
        <dbReference type="EMBL" id="MDQ2065620.1"/>
    </source>
</evidence>
<keyword evidence="2" id="KW-0326">Glycosidase</keyword>
<feature type="domain" description="Inosine/uridine-preferring nucleoside hydrolase" evidence="3">
    <location>
        <begin position="6"/>
        <end position="302"/>
    </location>
</feature>
<gene>
    <name evidence="4" type="ORF">Q9295_04490</name>
</gene>
<dbReference type="RefSeq" id="WP_306679306.1">
    <property type="nucleotide sequence ID" value="NZ_JAVDBT010000003.1"/>
</dbReference>
<dbReference type="InterPro" id="IPR036452">
    <property type="entry name" value="Ribo_hydro-like"/>
</dbReference>